<dbReference type="SUPFAM" id="SSF46689">
    <property type="entry name" value="Homeodomain-like"/>
    <property type="match status" value="1"/>
</dbReference>
<dbReference type="Proteomes" id="UP000243502">
    <property type="component" value="Chromosome 2"/>
</dbReference>
<dbReference type="PANTHER" id="PTHR43479:SF11">
    <property type="entry name" value="ACREF_ENVCD OPERON REPRESSOR-RELATED"/>
    <property type="match status" value="1"/>
</dbReference>
<dbReference type="GO" id="GO:0003677">
    <property type="term" value="F:DNA binding"/>
    <property type="evidence" value="ECO:0007669"/>
    <property type="project" value="UniProtKB-UniRule"/>
</dbReference>
<gene>
    <name evidence="5" type="ORF">C2L65_18040</name>
</gene>
<feature type="DNA-binding region" description="H-T-H motif" evidence="2">
    <location>
        <begin position="83"/>
        <end position="102"/>
    </location>
</feature>
<accession>A0A2I8EVR0</accession>
<evidence type="ECO:0000313" key="5">
    <source>
        <dbReference type="EMBL" id="AUT63705.1"/>
    </source>
</evidence>
<dbReference type="PRINTS" id="PR00455">
    <property type="entry name" value="HTHTETR"/>
</dbReference>
<protein>
    <submittedName>
        <fullName evidence="5">TetR/AcrR family transcriptional regulator</fullName>
    </submittedName>
</protein>
<evidence type="ECO:0000256" key="3">
    <source>
        <dbReference type="SAM" id="MobiDB-lite"/>
    </source>
</evidence>
<evidence type="ECO:0000256" key="1">
    <source>
        <dbReference type="ARBA" id="ARBA00023125"/>
    </source>
</evidence>
<dbReference type="InterPro" id="IPR009057">
    <property type="entry name" value="Homeodomain-like_sf"/>
</dbReference>
<keyword evidence="1 2" id="KW-0238">DNA-binding</keyword>
<feature type="compositionally biased region" description="Low complexity" evidence="3">
    <location>
        <begin position="38"/>
        <end position="47"/>
    </location>
</feature>
<evidence type="ECO:0000259" key="4">
    <source>
        <dbReference type="PROSITE" id="PS50977"/>
    </source>
</evidence>
<reference evidence="5 6" key="1">
    <citation type="submission" date="2018-01" db="EMBL/GenBank/DDBJ databases">
        <title>Species boundaries and ecological features among Paraburkholderia terrae DSMZ17804T, P. hospita DSMZ17164T and P. caribensis DSMZ13236T.</title>
        <authorList>
            <person name="Pratama A.A."/>
        </authorList>
    </citation>
    <scope>NUCLEOTIDE SEQUENCE [LARGE SCALE GENOMIC DNA]</scope>
    <source>
        <strain evidence="5 6">DSM 17804</strain>
    </source>
</reference>
<dbReference type="PROSITE" id="PS50977">
    <property type="entry name" value="HTH_TETR_2"/>
    <property type="match status" value="1"/>
</dbReference>
<name>A0A2I8EVR0_9BURK</name>
<dbReference type="Pfam" id="PF21306">
    <property type="entry name" value="TetR_C_40"/>
    <property type="match status" value="1"/>
</dbReference>
<proteinExistence type="predicted"/>
<dbReference type="PANTHER" id="PTHR43479">
    <property type="entry name" value="ACREF/ENVCD OPERON REPRESSOR-RELATED"/>
    <property type="match status" value="1"/>
</dbReference>
<dbReference type="EMBL" id="CP026112">
    <property type="protein sequence ID" value="AUT63705.1"/>
    <property type="molecule type" value="Genomic_DNA"/>
</dbReference>
<dbReference type="KEGG" id="pter:C2L65_18040"/>
<feature type="domain" description="HTH tetR-type" evidence="4">
    <location>
        <begin position="60"/>
        <end position="120"/>
    </location>
</feature>
<dbReference type="AlphaFoldDB" id="A0A2I8EVR0"/>
<dbReference type="InterPro" id="IPR001647">
    <property type="entry name" value="HTH_TetR"/>
</dbReference>
<dbReference type="OrthoDB" id="9809772at2"/>
<sequence length="274" mass="29774">MADDFVNVDSCIYTWTRTNADPIMPKTANPRTAKRPARAAPVAPAAVPEEREPRGARRKRETRGRLLDAALRLMAEKGMEGVAINEITEAADVGFGSFYNHFESKEAIYAILVDNVFEDFADMLDRLAGGLSDPAEVIAVSVRHTVMRARRDPVWGRFLIREGFSARAMSRGLGQRLLRDIGNGIAEKRFVVADPFIGFLSVGGTVLCAIAAELNFVAPGAPAAGVLKELGFSGEHFPERTAATLLQTLGLKRAEAEKIAARPLPLVEETIEAD</sequence>
<dbReference type="InterPro" id="IPR049513">
    <property type="entry name" value="TetR_C_40"/>
</dbReference>
<dbReference type="Pfam" id="PF00440">
    <property type="entry name" value="TetR_N"/>
    <property type="match status" value="1"/>
</dbReference>
<dbReference type="Gene3D" id="1.10.357.10">
    <property type="entry name" value="Tetracycline Repressor, domain 2"/>
    <property type="match status" value="1"/>
</dbReference>
<organism evidence="5 6">
    <name type="scientific">Paraburkholderia terrae</name>
    <dbReference type="NCBI Taxonomy" id="311230"/>
    <lineage>
        <taxon>Bacteria</taxon>
        <taxon>Pseudomonadati</taxon>
        <taxon>Pseudomonadota</taxon>
        <taxon>Betaproteobacteria</taxon>
        <taxon>Burkholderiales</taxon>
        <taxon>Burkholderiaceae</taxon>
        <taxon>Paraburkholderia</taxon>
    </lineage>
</organism>
<evidence type="ECO:0000256" key="2">
    <source>
        <dbReference type="PROSITE-ProRule" id="PRU00335"/>
    </source>
</evidence>
<feature type="region of interest" description="Disordered" evidence="3">
    <location>
        <begin position="24"/>
        <end position="61"/>
    </location>
</feature>
<dbReference type="InterPro" id="IPR050624">
    <property type="entry name" value="HTH-type_Tx_Regulator"/>
</dbReference>
<evidence type="ECO:0000313" key="6">
    <source>
        <dbReference type="Proteomes" id="UP000243502"/>
    </source>
</evidence>